<dbReference type="Proteomes" id="UP001566132">
    <property type="component" value="Unassembled WGS sequence"/>
</dbReference>
<accession>A0ABD1ENU3</accession>
<feature type="transmembrane region" description="Helical" evidence="2">
    <location>
        <begin position="38"/>
        <end position="61"/>
    </location>
</feature>
<feature type="transmembrane region" description="Helical" evidence="2">
    <location>
        <begin position="417"/>
        <end position="437"/>
    </location>
</feature>
<feature type="transmembrane region" description="Helical" evidence="2">
    <location>
        <begin position="190"/>
        <end position="209"/>
    </location>
</feature>
<dbReference type="Gene3D" id="1.20.1250.20">
    <property type="entry name" value="MFS general substrate transporter like domains"/>
    <property type="match status" value="1"/>
</dbReference>
<keyword evidence="2" id="KW-0812">Transmembrane</keyword>
<evidence type="ECO:0000256" key="1">
    <source>
        <dbReference type="ARBA" id="ARBA00008335"/>
    </source>
</evidence>
<dbReference type="PANTHER" id="PTHR11328:SF49">
    <property type="entry name" value="MAJOR FACILITATOR SUPERFAMILY DOMAIN-CONTAINING PROTEIN 12-LIKE PROTEIN"/>
    <property type="match status" value="1"/>
</dbReference>
<name>A0ABD1ENU3_HYPHA</name>
<evidence type="ECO:0000313" key="3">
    <source>
        <dbReference type="EMBL" id="KAL1498164.1"/>
    </source>
</evidence>
<dbReference type="AlphaFoldDB" id="A0ABD1ENU3"/>
<dbReference type="Pfam" id="PF07690">
    <property type="entry name" value="MFS_1"/>
    <property type="match status" value="1"/>
</dbReference>
<feature type="transmembrane region" description="Helical" evidence="2">
    <location>
        <begin position="150"/>
        <end position="170"/>
    </location>
</feature>
<dbReference type="InterPro" id="IPR039672">
    <property type="entry name" value="MFS_2"/>
</dbReference>
<dbReference type="EMBL" id="JBDJPC010000006">
    <property type="protein sequence ID" value="KAL1498164.1"/>
    <property type="molecule type" value="Genomic_DNA"/>
</dbReference>
<evidence type="ECO:0008006" key="5">
    <source>
        <dbReference type="Google" id="ProtNLM"/>
    </source>
</evidence>
<keyword evidence="2" id="KW-1133">Transmembrane helix</keyword>
<feature type="transmembrane region" description="Helical" evidence="2">
    <location>
        <begin position="81"/>
        <end position="100"/>
    </location>
</feature>
<dbReference type="SUPFAM" id="SSF103473">
    <property type="entry name" value="MFS general substrate transporter"/>
    <property type="match status" value="1"/>
</dbReference>
<feature type="transmembrane region" description="Helical" evidence="2">
    <location>
        <begin position="242"/>
        <end position="266"/>
    </location>
</feature>
<evidence type="ECO:0000313" key="4">
    <source>
        <dbReference type="Proteomes" id="UP001566132"/>
    </source>
</evidence>
<gene>
    <name evidence="3" type="ORF">ABEB36_009006</name>
</gene>
<feature type="transmembrane region" description="Helical" evidence="2">
    <location>
        <begin position="316"/>
        <end position="337"/>
    </location>
</feature>
<proteinExistence type="inferred from homology"/>
<keyword evidence="4" id="KW-1185">Reference proteome</keyword>
<feature type="transmembrane region" description="Helical" evidence="2">
    <location>
        <begin position="112"/>
        <end position="138"/>
    </location>
</feature>
<feature type="transmembrane region" description="Helical" evidence="2">
    <location>
        <begin position="378"/>
        <end position="397"/>
    </location>
</feature>
<reference evidence="3 4" key="1">
    <citation type="submission" date="2024-05" db="EMBL/GenBank/DDBJ databases">
        <title>Genetic variation in Jamaican populations of the coffee berry borer (Hypothenemus hampei).</title>
        <authorList>
            <person name="Errbii M."/>
            <person name="Myrie A."/>
        </authorList>
    </citation>
    <scope>NUCLEOTIDE SEQUENCE [LARGE SCALE GENOMIC DNA]</scope>
    <source>
        <strain evidence="3">JA-Hopewell-2020-01-JO</strain>
        <tissue evidence="3">Whole body</tissue>
    </source>
</reference>
<dbReference type="PANTHER" id="PTHR11328">
    <property type="entry name" value="MAJOR FACILITATOR SUPERFAMILY DOMAIN-CONTAINING PROTEIN"/>
    <property type="match status" value="1"/>
</dbReference>
<organism evidence="3 4">
    <name type="scientific">Hypothenemus hampei</name>
    <name type="common">Coffee berry borer</name>
    <dbReference type="NCBI Taxonomy" id="57062"/>
    <lineage>
        <taxon>Eukaryota</taxon>
        <taxon>Metazoa</taxon>
        <taxon>Ecdysozoa</taxon>
        <taxon>Arthropoda</taxon>
        <taxon>Hexapoda</taxon>
        <taxon>Insecta</taxon>
        <taxon>Pterygota</taxon>
        <taxon>Neoptera</taxon>
        <taxon>Endopterygota</taxon>
        <taxon>Coleoptera</taxon>
        <taxon>Polyphaga</taxon>
        <taxon>Cucujiformia</taxon>
        <taxon>Curculionidae</taxon>
        <taxon>Scolytinae</taxon>
        <taxon>Hypothenemus</taxon>
    </lineage>
</organism>
<protein>
    <recommendedName>
        <fullName evidence="5">Major facilitator superfamily domain-containing protein 12-like</fullName>
    </recommendedName>
</protein>
<feature type="transmembrane region" description="Helical" evidence="2">
    <location>
        <begin position="343"/>
        <end position="366"/>
    </location>
</feature>
<comment type="caution">
    <text evidence="3">The sequence shown here is derived from an EMBL/GenBank/DDBJ whole genome shotgun (WGS) entry which is preliminary data.</text>
</comment>
<comment type="similarity">
    <text evidence="1">Belongs to the major facilitator superfamily.</text>
</comment>
<dbReference type="InterPro" id="IPR036259">
    <property type="entry name" value="MFS_trans_sf"/>
</dbReference>
<sequence>MEVSEFTPTCSIIQKLSFGLGHVFNDLCAAMWFSYTLFYLHVVLNISSTTAGTLLMIGQIVDSIATPLAGWAMDRHGDKKAWHFAGTVAVALGFSLLFSLKPIELTASVLTYYLLSIALFQVGWAIVQIAHLSIIPDISRNHRHSSDLTAIRYTASVCCSISVYLITWLVLQTGDGTAIGPNDFYKFKEIALVIVFIGILASLLFYCGLLGTFESEGYEVITDDVNNLNTTNHDKHFLKQSIIYMVALTYVASRLFTILNLIYIPLYLEERGSLEIVNKDKIRETIATIPLVCYVASFLTSICLKCRGRCCPDKVTYLIGGTIGLVTSIWLGSGISPGSDSELYAVAIFLGISGSSTMIASLCLTASFVKTNGYGGGLVYSVVTFTDKLISGVVVLLVQNLQCSPKSLCPHYYEHVLSYICGLVSLVGLISLVLLEIEIRRNGRLKRNLEYINT</sequence>
<evidence type="ECO:0000256" key="2">
    <source>
        <dbReference type="SAM" id="Phobius"/>
    </source>
</evidence>
<keyword evidence="2" id="KW-0472">Membrane</keyword>
<dbReference type="InterPro" id="IPR011701">
    <property type="entry name" value="MFS"/>
</dbReference>